<feature type="chain" id="PRO_5045000805" description="Glucanase" evidence="9">
    <location>
        <begin position="35"/>
        <end position="747"/>
    </location>
</feature>
<dbReference type="InterPro" id="IPR036116">
    <property type="entry name" value="FN3_sf"/>
</dbReference>
<evidence type="ECO:0000256" key="5">
    <source>
        <dbReference type="ARBA" id="ARBA00023277"/>
    </source>
</evidence>
<evidence type="ECO:0000256" key="3">
    <source>
        <dbReference type="ARBA" id="ARBA00023001"/>
    </source>
</evidence>
<proteinExistence type="inferred from homology"/>
<keyword evidence="7 9" id="KW-0624">Polysaccharide degradation</keyword>
<dbReference type="PANTHER" id="PTHR34876">
    <property type="match status" value="1"/>
</dbReference>
<keyword evidence="13" id="KW-1185">Reference proteome</keyword>
<dbReference type="CDD" id="cd00063">
    <property type="entry name" value="FN3"/>
    <property type="match status" value="2"/>
</dbReference>
<dbReference type="Proteomes" id="UP001501752">
    <property type="component" value="Unassembled WGS sequence"/>
</dbReference>
<evidence type="ECO:0000256" key="7">
    <source>
        <dbReference type="ARBA" id="ARBA00023326"/>
    </source>
</evidence>
<reference evidence="13" key="1">
    <citation type="journal article" date="2019" name="Int. J. Syst. Evol. Microbiol.">
        <title>The Global Catalogue of Microorganisms (GCM) 10K type strain sequencing project: providing services to taxonomists for standard genome sequencing and annotation.</title>
        <authorList>
            <consortium name="The Broad Institute Genomics Platform"/>
            <consortium name="The Broad Institute Genome Sequencing Center for Infectious Disease"/>
            <person name="Wu L."/>
            <person name="Ma J."/>
        </authorList>
    </citation>
    <scope>NUCLEOTIDE SEQUENCE [LARGE SCALE GENOMIC DNA]</scope>
    <source>
        <strain evidence="13">JCM 13006</strain>
    </source>
</reference>
<sequence length="747" mass="75917">MSALLVSRLKTAAAAVVLSATAVLPIATAQSAHAAARVDNPYVGAGVYVNPEWSAHAAAEPGGSAISNQPTYVWLDRIAAINGVNGSMGLRAHLNAAVDQAKASGKPTVFQVVIYDLPGRDCAALASNGELGPTEIDRYKSEFIDPIAAILADPAYANLRIATTVELDSLPNLTTNAGGTPTATPACDVMKANGNYVTGVGYALAKLGAIPNVYNYIDAGHHGWLGWDSNLGPVIDQLYQAANASGSTPANVAGFIVNTANYGALKEPNFTIDDTVNGTSVRQSKWVDWNRFVDETSYAKAFRDKAVAKGFDSNIGMLIDTSRNGWGGANRPTGPGPKTTVDAYVDGGRIDRRFQTGNWCNQSGAGLGERPTAAPDAGIDAYVWVKPPGESDGASSAIANDEGKGFDRMCDPTYTGNPRNNNNMSGALPNAPLAGHWFSAQFQELLKNANPPVGGTTTDTTAPSVPTGLAGTATSSSVALTWAASTDNVGVTGYDIYRGGVLVGSSTGTSFTNTGLTASTAYSYTVRAKDAAGNVSAASTALSVTTTSGGTADTTAPSVPTGLAGTATSSSVALTWAASTDNVGVTGYDIYRGGVLVGSSTGTSFTNTGLTASTAYSYTVRAKDAAGNVSAASTALVVTTSSNGGGSTGCAATYKISSDWGAGFNADVTVTNTGTAATKGWKVTWTFPGNQQITNLWNGVVTQSGQSVSVVNQGYNGAIGAGASTSFGFGANYSGANGVPTLTCTAS</sequence>
<keyword evidence="6 9" id="KW-0326">Glycosidase</keyword>
<dbReference type="InterPro" id="IPR003961">
    <property type="entry name" value="FN3_dom"/>
</dbReference>
<dbReference type="InterPro" id="IPR036434">
    <property type="entry name" value="Beta_cellobiohydrolase_sf"/>
</dbReference>
<dbReference type="Pfam" id="PF01341">
    <property type="entry name" value="Glyco_hydro_6"/>
    <property type="match status" value="1"/>
</dbReference>
<keyword evidence="3 9" id="KW-0136">Cellulose degradation</keyword>
<dbReference type="Gene3D" id="2.60.40.10">
    <property type="entry name" value="Immunoglobulins"/>
    <property type="match status" value="2"/>
</dbReference>
<evidence type="ECO:0000313" key="13">
    <source>
        <dbReference type="Proteomes" id="UP001501752"/>
    </source>
</evidence>
<dbReference type="Gene3D" id="3.20.20.40">
    <property type="entry name" value="1, 4-beta cellobiohydrolase"/>
    <property type="match status" value="1"/>
</dbReference>
<keyword evidence="4" id="KW-1015">Disulfide bond</keyword>
<dbReference type="EMBL" id="BAABIS010000001">
    <property type="protein sequence ID" value="GAA4872610.1"/>
    <property type="molecule type" value="Genomic_DNA"/>
</dbReference>
<dbReference type="InterPro" id="IPR012291">
    <property type="entry name" value="CBM2_carb-bd_dom_sf"/>
</dbReference>
<dbReference type="InterPro" id="IPR001919">
    <property type="entry name" value="CBD2"/>
</dbReference>
<organism evidence="12 13">
    <name type="scientific">Kitasatospora terrestris</name>
    <dbReference type="NCBI Taxonomy" id="258051"/>
    <lineage>
        <taxon>Bacteria</taxon>
        <taxon>Bacillati</taxon>
        <taxon>Actinomycetota</taxon>
        <taxon>Actinomycetes</taxon>
        <taxon>Kitasatosporales</taxon>
        <taxon>Streptomycetaceae</taxon>
        <taxon>Kitasatospora</taxon>
    </lineage>
</organism>
<dbReference type="InterPro" id="IPR013783">
    <property type="entry name" value="Ig-like_fold"/>
</dbReference>
<evidence type="ECO:0000256" key="9">
    <source>
        <dbReference type="RuleBase" id="RU361186"/>
    </source>
</evidence>
<keyword evidence="2 9" id="KW-0378">Hydrolase</keyword>
<dbReference type="SUPFAM" id="SSF49384">
    <property type="entry name" value="Carbohydrate-binding domain"/>
    <property type="match status" value="1"/>
</dbReference>
<dbReference type="PROSITE" id="PS50853">
    <property type="entry name" value="FN3"/>
    <property type="match status" value="2"/>
</dbReference>
<evidence type="ECO:0000259" key="10">
    <source>
        <dbReference type="PROSITE" id="PS50853"/>
    </source>
</evidence>
<dbReference type="EC" id="3.2.1.-" evidence="9"/>
<dbReference type="InterPro" id="IPR016288">
    <property type="entry name" value="Beta_cellobiohydrolase"/>
</dbReference>
<dbReference type="PRINTS" id="PR00733">
    <property type="entry name" value="GLHYDRLASE6"/>
</dbReference>
<gene>
    <name evidence="12" type="ORF">GCM10023235_59560</name>
</gene>
<evidence type="ECO:0000259" key="11">
    <source>
        <dbReference type="PROSITE" id="PS51173"/>
    </source>
</evidence>
<dbReference type="Pfam" id="PF00041">
    <property type="entry name" value="fn3"/>
    <property type="match status" value="2"/>
</dbReference>
<keyword evidence="1 9" id="KW-0732">Signal</keyword>
<dbReference type="PROSITE" id="PS00655">
    <property type="entry name" value="GLYCOSYL_HYDROL_F6_1"/>
    <property type="match status" value="1"/>
</dbReference>
<dbReference type="SUPFAM" id="SSF51989">
    <property type="entry name" value="Glycosyl hydrolases family 6, cellulases"/>
    <property type="match status" value="1"/>
</dbReference>
<dbReference type="InterPro" id="IPR008965">
    <property type="entry name" value="CBM2/CBM3_carb-bd_dom_sf"/>
</dbReference>
<evidence type="ECO:0000256" key="6">
    <source>
        <dbReference type="ARBA" id="ARBA00023295"/>
    </source>
</evidence>
<feature type="domain" description="Fibronectin type-III" evidence="10">
    <location>
        <begin position="462"/>
        <end position="549"/>
    </location>
</feature>
<dbReference type="Gene3D" id="2.60.40.290">
    <property type="match status" value="1"/>
</dbReference>
<dbReference type="InterPro" id="IPR001524">
    <property type="entry name" value="Glyco_hydro_6_CS"/>
</dbReference>
<name>A0ABP9ECE9_9ACTN</name>
<accession>A0ABP9ECE9</accession>
<dbReference type="SMART" id="SM00637">
    <property type="entry name" value="CBD_II"/>
    <property type="match status" value="1"/>
</dbReference>
<evidence type="ECO:0000313" key="12">
    <source>
        <dbReference type="EMBL" id="GAA4872610.1"/>
    </source>
</evidence>
<evidence type="ECO:0000256" key="8">
    <source>
        <dbReference type="PROSITE-ProRule" id="PRU10056"/>
    </source>
</evidence>
<protein>
    <recommendedName>
        <fullName evidence="9">Glucanase</fullName>
        <ecNumber evidence="9">3.2.1.-</ecNumber>
    </recommendedName>
</protein>
<keyword evidence="5 9" id="KW-0119">Carbohydrate metabolism</keyword>
<dbReference type="Pfam" id="PF00553">
    <property type="entry name" value="CBM_2"/>
    <property type="match status" value="1"/>
</dbReference>
<dbReference type="PANTHER" id="PTHR34876:SF4">
    <property type="entry name" value="1,4-BETA-D-GLUCAN CELLOBIOHYDROLASE C-RELATED"/>
    <property type="match status" value="1"/>
</dbReference>
<dbReference type="SUPFAM" id="SSF49265">
    <property type="entry name" value="Fibronectin type III"/>
    <property type="match status" value="1"/>
</dbReference>
<comment type="similarity">
    <text evidence="9">Belongs to the glycosyl hydrolase family 6.</text>
</comment>
<comment type="caution">
    <text evidence="12">The sequence shown here is derived from an EMBL/GenBank/DDBJ whole genome shotgun (WGS) entry which is preliminary data.</text>
</comment>
<evidence type="ECO:0000256" key="4">
    <source>
        <dbReference type="ARBA" id="ARBA00023157"/>
    </source>
</evidence>
<feature type="domain" description="Fibronectin type-III" evidence="10">
    <location>
        <begin position="556"/>
        <end position="643"/>
    </location>
</feature>
<feature type="active site" evidence="8">
    <location>
        <position position="121"/>
    </location>
</feature>
<feature type="signal peptide" evidence="9">
    <location>
        <begin position="1"/>
        <end position="34"/>
    </location>
</feature>
<dbReference type="PROSITE" id="PS51173">
    <property type="entry name" value="CBM2"/>
    <property type="match status" value="1"/>
</dbReference>
<evidence type="ECO:0000256" key="2">
    <source>
        <dbReference type="ARBA" id="ARBA00022801"/>
    </source>
</evidence>
<dbReference type="SMART" id="SM00060">
    <property type="entry name" value="FN3"/>
    <property type="match status" value="2"/>
</dbReference>
<feature type="domain" description="CBM2" evidence="11">
    <location>
        <begin position="643"/>
        <end position="747"/>
    </location>
</feature>
<evidence type="ECO:0000256" key="1">
    <source>
        <dbReference type="ARBA" id="ARBA00022729"/>
    </source>
</evidence>